<evidence type="ECO:0000313" key="3">
    <source>
        <dbReference type="Proteomes" id="UP000324800"/>
    </source>
</evidence>
<feature type="region of interest" description="Disordered" evidence="1">
    <location>
        <begin position="277"/>
        <end position="302"/>
    </location>
</feature>
<comment type="caution">
    <text evidence="2">The sequence shown here is derived from an EMBL/GenBank/DDBJ whole genome shotgun (WGS) entry which is preliminary data.</text>
</comment>
<feature type="non-terminal residue" evidence="2">
    <location>
        <position position="1"/>
    </location>
</feature>
<protein>
    <submittedName>
        <fullName evidence="2">Uncharacterized protein</fullName>
    </submittedName>
</protein>
<evidence type="ECO:0000313" key="2">
    <source>
        <dbReference type="EMBL" id="KAA6399170.1"/>
    </source>
</evidence>
<sequence length="302" mass="35594">TLIQDVILNDENDMENKKIACQLLDALYSEGIKLPINFKDKIIKMFSDKSKSDDDDSDDDDDDKQYALISLSLIAVNQDNHKAIISEGIIEITCEYIRKVVRRFKFNYYVVRNSMHLLINLIIFGETVIEYLKFKSYELLALIAECQDNHDAILKEKFENKIFECECQTLDDLQLTYNLLKFGTNVNQKKVALAVKEKVERLLIDEYVNELKRNHYWINKDQLASQAKEIIEQIRTIEEAMEQEGEFEEINTQMIQNKGKDDENQIDIIWNYDFEQVEEEDEQEENNDVIQDQDNDQSYPDE</sequence>
<dbReference type="InterPro" id="IPR016024">
    <property type="entry name" value="ARM-type_fold"/>
</dbReference>
<dbReference type="Proteomes" id="UP000324800">
    <property type="component" value="Unassembled WGS sequence"/>
</dbReference>
<dbReference type="AlphaFoldDB" id="A0A5J4WW47"/>
<reference evidence="2 3" key="1">
    <citation type="submission" date="2019-03" db="EMBL/GenBank/DDBJ databases">
        <title>Single cell metagenomics reveals metabolic interactions within the superorganism composed of flagellate Streblomastix strix and complex community of Bacteroidetes bacteria on its surface.</title>
        <authorList>
            <person name="Treitli S.C."/>
            <person name="Kolisko M."/>
            <person name="Husnik F."/>
            <person name="Keeling P."/>
            <person name="Hampl V."/>
        </authorList>
    </citation>
    <scope>NUCLEOTIDE SEQUENCE [LARGE SCALE GENOMIC DNA]</scope>
    <source>
        <strain evidence="2">ST1C</strain>
    </source>
</reference>
<organism evidence="2 3">
    <name type="scientific">Streblomastix strix</name>
    <dbReference type="NCBI Taxonomy" id="222440"/>
    <lineage>
        <taxon>Eukaryota</taxon>
        <taxon>Metamonada</taxon>
        <taxon>Preaxostyla</taxon>
        <taxon>Oxymonadida</taxon>
        <taxon>Streblomastigidae</taxon>
        <taxon>Streblomastix</taxon>
    </lineage>
</organism>
<proteinExistence type="predicted"/>
<evidence type="ECO:0000256" key="1">
    <source>
        <dbReference type="SAM" id="MobiDB-lite"/>
    </source>
</evidence>
<accession>A0A5J4WW47</accession>
<dbReference type="EMBL" id="SNRW01000806">
    <property type="protein sequence ID" value="KAA6399170.1"/>
    <property type="molecule type" value="Genomic_DNA"/>
</dbReference>
<name>A0A5J4WW47_9EUKA</name>
<gene>
    <name evidence="2" type="ORF">EZS28_005296</name>
</gene>
<dbReference type="SUPFAM" id="SSF48371">
    <property type="entry name" value="ARM repeat"/>
    <property type="match status" value="1"/>
</dbReference>